<evidence type="ECO:0000313" key="3">
    <source>
        <dbReference type="EMBL" id="KRZ70979.1"/>
    </source>
</evidence>
<feature type="region of interest" description="Disordered" evidence="1">
    <location>
        <begin position="1"/>
        <end position="21"/>
    </location>
</feature>
<evidence type="ECO:0000313" key="4">
    <source>
        <dbReference type="Proteomes" id="UP000054843"/>
    </source>
</evidence>
<dbReference type="EMBL" id="JYDO01000104">
    <property type="protein sequence ID" value="KRZ70979.1"/>
    <property type="molecule type" value="Genomic_DNA"/>
</dbReference>
<dbReference type="AlphaFoldDB" id="A0A0V1M1T2"/>
<sequence length="116" mass="13031">MESSRLDDVKASQPVSTSRRRRMPLTFIRTVGSASVNGRGDRRMALLPLPCARFPDVKRREQRFHGANVVCESVGSAFRSRHPVFEPDNLWRNGSVRRTRSTVARAAPLDTTLQAP</sequence>
<comment type="caution">
    <text evidence="2">The sequence shown here is derived from an EMBL/GenBank/DDBJ whole genome shotgun (WGS) entry which is preliminary data.</text>
</comment>
<dbReference type="Proteomes" id="UP000054843">
    <property type="component" value="Unassembled WGS sequence"/>
</dbReference>
<proteinExistence type="predicted"/>
<dbReference type="OrthoDB" id="10465399at2759"/>
<evidence type="ECO:0000256" key="1">
    <source>
        <dbReference type="SAM" id="MobiDB-lite"/>
    </source>
</evidence>
<protein>
    <submittedName>
        <fullName evidence="2">Uncharacterized protein</fullName>
    </submittedName>
</protein>
<evidence type="ECO:0000313" key="2">
    <source>
        <dbReference type="EMBL" id="KRZ65687.1"/>
    </source>
</evidence>
<name>A0A0V1M1T2_9BILA</name>
<gene>
    <name evidence="3" type="ORF">T10_3189</name>
    <name evidence="2" type="ORF">T10_7064</name>
</gene>
<organism evidence="2 4">
    <name type="scientific">Trichinella papuae</name>
    <dbReference type="NCBI Taxonomy" id="268474"/>
    <lineage>
        <taxon>Eukaryota</taxon>
        <taxon>Metazoa</taxon>
        <taxon>Ecdysozoa</taxon>
        <taxon>Nematoda</taxon>
        <taxon>Enoplea</taxon>
        <taxon>Dorylaimia</taxon>
        <taxon>Trichinellida</taxon>
        <taxon>Trichinellidae</taxon>
        <taxon>Trichinella</taxon>
    </lineage>
</organism>
<feature type="compositionally biased region" description="Basic and acidic residues" evidence="1">
    <location>
        <begin position="1"/>
        <end position="10"/>
    </location>
</feature>
<keyword evidence="4" id="KW-1185">Reference proteome</keyword>
<reference evidence="2 4" key="1">
    <citation type="submission" date="2015-01" db="EMBL/GenBank/DDBJ databases">
        <title>Evolution of Trichinella species and genotypes.</title>
        <authorList>
            <person name="Korhonen P.K."/>
            <person name="Edoardo P."/>
            <person name="Giuseppe L.R."/>
            <person name="Gasser R.B."/>
        </authorList>
    </citation>
    <scope>NUCLEOTIDE SEQUENCE [LARGE SCALE GENOMIC DNA]</scope>
    <source>
        <strain evidence="2">ISS1980</strain>
    </source>
</reference>
<accession>A0A0V1M1T2</accession>
<dbReference type="EMBL" id="JYDO01000309">
    <property type="protein sequence ID" value="KRZ65687.1"/>
    <property type="molecule type" value="Genomic_DNA"/>
</dbReference>